<evidence type="ECO:0000256" key="2">
    <source>
        <dbReference type="PROSITE-ProRule" id="PRU00649"/>
    </source>
</evidence>
<dbReference type="Gene3D" id="1.20.930.10">
    <property type="entry name" value="Conserved domain common to transcription factors TFIIS, elongin A, CRSP70"/>
    <property type="match status" value="1"/>
</dbReference>
<dbReference type="Pfam" id="PF08711">
    <property type="entry name" value="Med26"/>
    <property type="match status" value="1"/>
</dbReference>
<dbReference type="InterPro" id="IPR017923">
    <property type="entry name" value="TFIIS_N"/>
</dbReference>
<evidence type="ECO:0000256" key="1">
    <source>
        <dbReference type="ARBA" id="ARBA00037992"/>
    </source>
</evidence>
<dbReference type="InterPro" id="IPR051037">
    <property type="entry name" value="RNAPII_TF_IWS1"/>
</dbReference>
<dbReference type="PANTHER" id="PTHR46010">
    <property type="entry name" value="PROTEIN IWS1 HOMOLOG"/>
    <property type="match status" value="1"/>
</dbReference>
<comment type="subcellular location">
    <subcellularLocation>
        <location evidence="2">Nucleus</location>
    </subcellularLocation>
</comment>
<dbReference type="Proteomes" id="UP000887575">
    <property type="component" value="Unassembled WGS sequence"/>
</dbReference>
<sequence>MDILEAFINSPDETFELDPLPNDWPPVQPTPKTGSLKLNLTRILAEQRDKEDGERVSDDESLVPSSFAGDSPSSVGGENNNEVVSYDDEQEDRDFIRDELDDRACEEDVETGSNRLGASTEKNCIWDFDLMMDRKKEERARKRKHKRDTCDLINDSDGQVHHLVQAMKQAAEADCMSNTRKYPAFQKLKLLPVVKDFLLKVHMMEVLVDNGFMTALAEWLKPLPDQSLPSLGIRTTILKLLEPFRLEQDTIRYSKLGKAVRFLAKHPAETRENKMLAQKLIQDWSRQIFKLPAEFGAMTREERRRLDYDHSAIKRKRRRSMDSDDSPGSSKMSQRSGFGTQLSTSKGYQRASVPKISNTDYVFRPKANDDGDSDSEDDDRAVAARKGTKSALVGGRGMRRTTKY</sequence>
<keyword evidence="5" id="KW-1185">Reference proteome</keyword>
<feature type="compositionally biased region" description="Basic and acidic residues" evidence="3">
    <location>
        <begin position="45"/>
        <end position="58"/>
    </location>
</feature>
<feature type="region of interest" description="Disordered" evidence="3">
    <location>
        <begin position="8"/>
        <end position="91"/>
    </location>
</feature>
<feature type="region of interest" description="Disordered" evidence="3">
    <location>
        <begin position="309"/>
        <end position="404"/>
    </location>
</feature>
<feature type="compositionally biased region" description="Polar residues" evidence="3">
    <location>
        <begin position="71"/>
        <end position="83"/>
    </location>
</feature>
<comment type="similarity">
    <text evidence="1">Belongs to the IWS1 family.</text>
</comment>
<dbReference type="InterPro" id="IPR035441">
    <property type="entry name" value="TFIIS/LEDGF_dom_sf"/>
</dbReference>
<reference evidence="6" key="1">
    <citation type="submission" date="2024-02" db="UniProtKB">
        <authorList>
            <consortium name="WormBaseParasite"/>
        </authorList>
    </citation>
    <scope>IDENTIFICATION</scope>
</reference>
<protein>
    <submittedName>
        <fullName evidence="6">TFIIS N-terminal domain-containing protein</fullName>
    </submittedName>
</protein>
<proteinExistence type="inferred from homology"/>
<dbReference type="GO" id="GO:0016973">
    <property type="term" value="P:poly(A)+ mRNA export from nucleus"/>
    <property type="evidence" value="ECO:0007669"/>
    <property type="project" value="TreeGrafter"/>
</dbReference>
<dbReference type="AlphaFoldDB" id="A0AAF3FPP1"/>
<feature type="compositionally biased region" description="Acidic residues" evidence="3">
    <location>
        <begin position="370"/>
        <end position="379"/>
    </location>
</feature>
<evidence type="ECO:0000256" key="3">
    <source>
        <dbReference type="SAM" id="MobiDB-lite"/>
    </source>
</evidence>
<evidence type="ECO:0000313" key="6">
    <source>
        <dbReference type="WBParaSite" id="MBELARI_LOCUS8050"/>
    </source>
</evidence>
<feature type="compositionally biased region" description="Polar residues" evidence="3">
    <location>
        <begin position="334"/>
        <end position="347"/>
    </location>
</feature>
<evidence type="ECO:0000259" key="4">
    <source>
        <dbReference type="PROSITE" id="PS51319"/>
    </source>
</evidence>
<evidence type="ECO:0000313" key="5">
    <source>
        <dbReference type="Proteomes" id="UP000887575"/>
    </source>
</evidence>
<organism evidence="5 6">
    <name type="scientific">Mesorhabditis belari</name>
    <dbReference type="NCBI Taxonomy" id="2138241"/>
    <lineage>
        <taxon>Eukaryota</taxon>
        <taxon>Metazoa</taxon>
        <taxon>Ecdysozoa</taxon>
        <taxon>Nematoda</taxon>
        <taxon>Chromadorea</taxon>
        <taxon>Rhabditida</taxon>
        <taxon>Rhabditina</taxon>
        <taxon>Rhabditomorpha</taxon>
        <taxon>Rhabditoidea</taxon>
        <taxon>Rhabditidae</taxon>
        <taxon>Mesorhabditinae</taxon>
        <taxon>Mesorhabditis</taxon>
    </lineage>
</organism>
<accession>A0AAF3FPP1</accession>
<dbReference type="PANTHER" id="PTHR46010:SF1">
    <property type="entry name" value="PROTEIN IWS1 HOMOLOG"/>
    <property type="match status" value="1"/>
</dbReference>
<dbReference type="WBParaSite" id="MBELARI_LOCUS8050">
    <property type="protein sequence ID" value="MBELARI_LOCUS8050"/>
    <property type="gene ID" value="MBELARI_LOCUS8050"/>
</dbReference>
<dbReference type="GO" id="GO:0005634">
    <property type="term" value="C:nucleus"/>
    <property type="evidence" value="ECO:0007669"/>
    <property type="project" value="UniProtKB-SubCell"/>
</dbReference>
<keyword evidence="2" id="KW-0539">Nucleus</keyword>
<name>A0AAF3FPP1_9BILA</name>
<feature type="domain" description="TFIIS N-terminal" evidence="4">
    <location>
        <begin position="214"/>
        <end position="291"/>
    </location>
</feature>
<dbReference type="PROSITE" id="PS51319">
    <property type="entry name" value="TFIIS_N"/>
    <property type="match status" value="1"/>
</dbReference>